<evidence type="ECO:0008006" key="3">
    <source>
        <dbReference type="Google" id="ProtNLM"/>
    </source>
</evidence>
<dbReference type="InterPro" id="IPR014752">
    <property type="entry name" value="Arrestin-like_C"/>
</dbReference>
<reference evidence="1 2" key="1">
    <citation type="submission" date="2023-04" db="EMBL/GenBank/DDBJ databases">
        <title>Genome of Basidiobolus ranarum AG-B5.</title>
        <authorList>
            <person name="Stajich J.E."/>
            <person name="Carter-House D."/>
            <person name="Gryganskyi A."/>
        </authorList>
    </citation>
    <scope>NUCLEOTIDE SEQUENCE [LARGE SCALE GENOMIC DNA]</scope>
    <source>
        <strain evidence="1 2">AG-B5</strain>
    </source>
</reference>
<organism evidence="1 2">
    <name type="scientific">Basidiobolus ranarum</name>
    <dbReference type="NCBI Taxonomy" id="34480"/>
    <lineage>
        <taxon>Eukaryota</taxon>
        <taxon>Fungi</taxon>
        <taxon>Fungi incertae sedis</taxon>
        <taxon>Zoopagomycota</taxon>
        <taxon>Entomophthoromycotina</taxon>
        <taxon>Basidiobolomycetes</taxon>
        <taxon>Basidiobolales</taxon>
        <taxon>Basidiobolaceae</taxon>
        <taxon>Basidiobolus</taxon>
    </lineage>
</organism>
<dbReference type="PANTHER" id="PTHR11188">
    <property type="entry name" value="ARRESTIN DOMAIN CONTAINING PROTEIN"/>
    <property type="match status" value="1"/>
</dbReference>
<evidence type="ECO:0000313" key="1">
    <source>
        <dbReference type="EMBL" id="KAK9693023.1"/>
    </source>
</evidence>
<dbReference type="InterPro" id="IPR014756">
    <property type="entry name" value="Ig_E-set"/>
</dbReference>
<evidence type="ECO:0000313" key="2">
    <source>
        <dbReference type="Proteomes" id="UP001479436"/>
    </source>
</evidence>
<dbReference type="Proteomes" id="UP001479436">
    <property type="component" value="Unassembled WGS sequence"/>
</dbReference>
<protein>
    <recommendedName>
        <fullName evidence="3">Arrestin-like N-terminal domain-containing protein</fullName>
    </recommendedName>
</protein>
<dbReference type="SUPFAM" id="SSF81296">
    <property type="entry name" value="E set domains"/>
    <property type="match status" value="1"/>
</dbReference>
<gene>
    <name evidence="1" type="ORF">K7432_014105</name>
</gene>
<keyword evidence="2" id="KW-1185">Reference proteome</keyword>
<proteinExistence type="predicted"/>
<accession>A0ABR2VPX3</accession>
<dbReference type="EMBL" id="JASJQH010008394">
    <property type="protein sequence ID" value="KAK9693023.1"/>
    <property type="molecule type" value="Genomic_DNA"/>
</dbReference>
<dbReference type="Gene3D" id="2.60.40.640">
    <property type="match status" value="1"/>
</dbReference>
<sequence>MFSLPHKDSADQATEHIQITLSDDALTMYGSPNESVGCILRGQLHFNPVEYMKVKSITLKFTGKVKINGGADLPKHEYDLIQYKWTFLEANHDPYLLAPKDYVYDFELPLKGDLPESVDVNSGKIVYKLVATVERPAFRFDMKASRPVEIKRAPLPSTDDFLQPSMISGIWSDQLAYHISTPDTTYTVGDQFPVLFNFCSLNPNFKVLKVNLVLREFVSYSLKGSKPITKWSPGHTDSEIRLLR</sequence>
<name>A0ABR2VPX3_9FUNG</name>
<comment type="caution">
    <text evidence="1">The sequence shown here is derived from an EMBL/GenBank/DDBJ whole genome shotgun (WGS) entry which is preliminary data.</text>
</comment>
<dbReference type="PANTHER" id="PTHR11188:SF17">
    <property type="entry name" value="FI21816P1"/>
    <property type="match status" value="1"/>
</dbReference>
<dbReference type="InterPro" id="IPR050357">
    <property type="entry name" value="Arrestin_domain-protein"/>
</dbReference>